<dbReference type="SUPFAM" id="SSF55073">
    <property type="entry name" value="Nucleotide cyclase"/>
    <property type="match status" value="1"/>
</dbReference>
<dbReference type="InterPro" id="IPR029787">
    <property type="entry name" value="Nucleotide_cyclase"/>
</dbReference>
<dbReference type="InterPro" id="IPR043128">
    <property type="entry name" value="Rev_trsase/Diguanyl_cyclase"/>
</dbReference>
<dbReference type="NCBIfam" id="TIGR00254">
    <property type="entry name" value="GGDEF"/>
    <property type="match status" value="1"/>
</dbReference>
<proteinExistence type="predicted"/>
<dbReference type="GO" id="GO:0052621">
    <property type="term" value="F:diguanylate cyclase activity"/>
    <property type="evidence" value="ECO:0007669"/>
    <property type="project" value="TreeGrafter"/>
</dbReference>
<dbReference type="InterPro" id="IPR029016">
    <property type="entry name" value="GAF-like_dom_sf"/>
</dbReference>
<dbReference type="InterPro" id="IPR050469">
    <property type="entry name" value="Diguanylate_Cyclase"/>
</dbReference>
<dbReference type="EMBL" id="AVPE01000002">
    <property type="protein sequence ID" value="KGX93473.1"/>
    <property type="molecule type" value="Genomic_DNA"/>
</dbReference>
<dbReference type="Gene3D" id="3.30.70.270">
    <property type="match status" value="1"/>
</dbReference>
<dbReference type="GO" id="GO:0016301">
    <property type="term" value="F:kinase activity"/>
    <property type="evidence" value="ECO:0007669"/>
    <property type="project" value="UniProtKB-KW"/>
</dbReference>
<organism evidence="3 4">
    <name type="scientific">Pontibacillus halophilus JSM 076056 = DSM 19796</name>
    <dbReference type="NCBI Taxonomy" id="1385510"/>
    <lineage>
        <taxon>Bacteria</taxon>
        <taxon>Bacillati</taxon>
        <taxon>Bacillota</taxon>
        <taxon>Bacilli</taxon>
        <taxon>Bacillales</taxon>
        <taxon>Bacillaceae</taxon>
        <taxon>Pontibacillus</taxon>
    </lineage>
</organism>
<accession>A0A0A5GQG3</accession>
<dbReference type="PROSITE" id="PS50887">
    <property type="entry name" value="GGDEF"/>
    <property type="match status" value="1"/>
</dbReference>
<protein>
    <submittedName>
        <fullName evidence="3">Histidine kinase</fullName>
    </submittedName>
</protein>
<dbReference type="STRING" id="1385510.GCA_000425205_01015"/>
<keyword evidence="3" id="KW-0808">Transferase</keyword>
<keyword evidence="1" id="KW-1133">Transmembrane helix</keyword>
<dbReference type="InterPro" id="IPR000160">
    <property type="entry name" value="GGDEF_dom"/>
</dbReference>
<evidence type="ECO:0000256" key="1">
    <source>
        <dbReference type="SAM" id="Phobius"/>
    </source>
</evidence>
<dbReference type="RefSeq" id="WP_051240153.1">
    <property type="nucleotide sequence ID" value="NZ_AVPE01000002.1"/>
</dbReference>
<dbReference type="Pfam" id="PF13185">
    <property type="entry name" value="GAF_2"/>
    <property type="match status" value="1"/>
</dbReference>
<sequence>MVSKEKSIALWVIFGFVLPSVFVGVYILTDPILAGRGYDLYLFALLICIVSFFPIIVNGTPVFFIQGIALAVFLCFGLFYEMLLTQIASLVFFATLRLRRHELHRVPINMLMFVVVSLASATVYYLLGGINYSTTSTEAIKIVPIIGYSLTVFITNQLLLHWIRNKLLKQNVPFFEKSLVWEFVTTLAILPIGVLLFMMYTEVGRGAVVYVGLPFVTLSVILKLYHSSRRVNDFLEVASDIGHDLAAKLKVSEVLDRFIERIIELVELDYLFIFDVEDEQRLSLYRFYDSTGEITLDHVELQKGEGISGKTLEIRQGLFVSTKKEWRDLESPFVPTEVESIMSLPMIRHNRVVGVVTIASKRKRGFEKLQYRIIDLLTNYLAVSIQNARNYERTKQLSERCPLTNLYNYRYLESQLQSYIEDSHHEILSMILLDLDHFKSVNDTYGHESGNEILCMLADRLTSTIGDQGIVARYGGEEFVMLLPGVQKEHSMHIAENVRRKLAHEPFPLHQHILGGEKDVQAYVTASIGVASFPMDCDDPSELIRQADRAMYVGAKQKGRNKVASYEQAIGAAE</sequence>
<keyword evidence="1" id="KW-0812">Transmembrane</keyword>
<keyword evidence="3" id="KW-0418">Kinase</keyword>
<gene>
    <name evidence="3" type="ORF">N781_10525</name>
</gene>
<dbReference type="Pfam" id="PF00990">
    <property type="entry name" value="GGDEF"/>
    <property type="match status" value="1"/>
</dbReference>
<feature type="transmembrane region" description="Helical" evidence="1">
    <location>
        <begin position="40"/>
        <end position="57"/>
    </location>
</feature>
<evidence type="ECO:0000259" key="2">
    <source>
        <dbReference type="PROSITE" id="PS50887"/>
    </source>
</evidence>
<dbReference type="PANTHER" id="PTHR45138">
    <property type="entry name" value="REGULATORY COMPONENTS OF SENSORY TRANSDUCTION SYSTEM"/>
    <property type="match status" value="1"/>
</dbReference>
<dbReference type="AlphaFoldDB" id="A0A0A5GQG3"/>
<evidence type="ECO:0000313" key="3">
    <source>
        <dbReference type="EMBL" id="KGX93473.1"/>
    </source>
</evidence>
<dbReference type="GO" id="GO:1902201">
    <property type="term" value="P:negative regulation of bacterial-type flagellum-dependent cell motility"/>
    <property type="evidence" value="ECO:0007669"/>
    <property type="project" value="TreeGrafter"/>
</dbReference>
<dbReference type="PANTHER" id="PTHR45138:SF9">
    <property type="entry name" value="DIGUANYLATE CYCLASE DGCM-RELATED"/>
    <property type="match status" value="1"/>
</dbReference>
<dbReference type="eggNOG" id="COG3706">
    <property type="taxonomic scope" value="Bacteria"/>
</dbReference>
<feature type="transmembrane region" description="Helical" evidence="1">
    <location>
        <begin position="108"/>
        <end position="127"/>
    </location>
</feature>
<feature type="transmembrane region" description="Helical" evidence="1">
    <location>
        <begin position="6"/>
        <end position="28"/>
    </location>
</feature>
<dbReference type="SMART" id="SM00065">
    <property type="entry name" value="GAF"/>
    <property type="match status" value="1"/>
</dbReference>
<dbReference type="GO" id="GO:0005886">
    <property type="term" value="C:plasma membrane"/>
    <property type="evidence" value="ECO:0007669"/>
    <property type="project" value="TreeGrafter"/>
</dbReference>
<keyword evidence="1" id="KW-0472">Membrane</keyword>
<dbReference type="SMART" id="SM00267">
    <property type="entry name" value="GGDEF"/>
    <property type="match status" value="1"/>
</dbReference>
<dbReference type="SUPFAM" id="SSF55781">
    <property type="entry name" value="GAF domain-like"/>
    <property type="match status" value="1"/>
</dbReference>
<feature type="transmembrane region" description="Helical" evidence="1">
    <location>
        <begin position="63"/>
        <end position="96"/>
    </location>
</feature>
<dbReference type="InterPro" id="IPR003018">
    <property type="entry name" value="GAF"/>
</dbReference>
<dbReference type="FunFam" id="3.30.70.270:FF:000001">
    <property type="entry name" value="Diguanylate cyclase domain protein"/>
    <property type="match status" value="1"/>
</dbReference>
<feature type="transmembrane region" description="Helical" evidence="1">
    <location>
        <begin position="207"/>
        <end position="225"/>
    </location>
</feature>
<name>A0A0A5GQG3_9BACI</name>
<evidence type="ECO:0000313" key="4">
    <source>
        <dbReference type="Proteomes" id="UP000030528"/>
    </source>
</evidence>
<dbReference type="Proteomes" id="UP000030528">
    <property type="component" value="Unassembled WGS sequence"/>
</dbReference>
<dbReference type="CDD" id="cd01949">
    <property type="entry name" value="GGDEF"/>
    <property type="match status" value="1"/>
</dbReference>
<feature type="domain" description="GGDEF" evidence="2">
    <location>
        <begin position="426"/>
        <end position="568"/>
    </location>
</feature>
<dbReference type="OrthoDB" id="9759607at2"/>
<feature type="transmembrane region" description="Helical" evidence="1">
    <location>
        <begin position="179"/>
        <end position="201"/>
    </location>
</feature>
<comment type="caution">
    <text evidence="3">The sequence shown here is derived from an EMBL/GenBank/DDBJ whole genome shotgun (WGS) entry which is preliminary data.</text>
</comment>
<reference evidence="3 4" key="1">
    <citation type="submission" date="2013-08" db="EMBL/GenBank/DDBJ databases">
        <authorList>
            <person name="Huang J."/>
            <person name="Wang G."/>
        </authorList>
    </citation>
    <scope>NUCLEOTIDE SEQUENCE [LARGE SCALE GENOMIC DNA]</scope>
    <source>
        <strain evidence="3 4">JSM 076056</strain>
    </source>
</reference>
<keyword evidence="4" id="KW-1185">Reference proteome</keyword>
<feature type="transmembrane region" description="Helical" evidence="1">
    <location>
        <begin position="139"/>
        <end position="159"/>
    </location>
</feature>
<dbReference type="GO" id="GO:0043709">
    <property type="term" value="P:cell adhesion involved in single-species biofilm formation"/>
    <property type="evidence" value="ECO:0007669"/>
    <property type="project" value="TreeGrafter"/>
</dbReference>
<dbReference type="Gene3D" id="3.30.450.40">
    <property type="match status" value="1"/>
</dbReference>